<dbReference type="InterPro" id="IPR003663">
    <property type="entry name" value="Sugar/inositol_transpt"/>
</dbReference>
<reference evidence="9 10" key="1">
    <citation type="journal article" date="2024" name="J. Plant Pathol.">
        <title>Sequence and assembly of the genome of Seiridium unicorne, isolate CBS 538.82, causal agent of cypress canker disease.</title>
        <authorList>
            <person name="Scali E."/>
            <person name="Rocca G.D."/>
            <person name="Danti R."/>
            <person name="Garbelotto M."/>
            <person name="Barberini S."/>
            <person name="Baroncelli R."/>
            <person name="Emiliani G."/>
        </authorList>
    </citation>
    <scope>NUCLEOTIDE SEQUENCE [LARGE SCALE GENOMIC DNA]</scope>
    <source>
        <strain evidence="9 10">BM-138-508</strain>
    </source>
</reference>
<feature type="transmembrane region" description="Helical" evidence="7">
    <location>
        <begin position="340"/>
        <end position="368"/>
    </location>
</feature>
<accession>A0ABR2UGQ3</accession>
<dbReference type="PANTHER" id="PTHR48020">
    <property type="entry name" value="PROTON MYO-INOSITOL COTRANSPORTER"/>
    <property type="match status" value="1"/>
</dbReference>
<evidence type="ECO:0000259" key="8">
    <source>
        <dbReference type="PROSITE" id="PS50850"/>
    </source>
</evidence>
<feature type="transmembrane region" description="Helical" evidence="7">
    <location>
        <begin position="90"/>
        <end position="108"/>
    </location>
</feature>
<dbReference type="Pfam" id="PF00083">
    <property type="entry name" value="Sugar_tr"/>
    <property type="match status" value="1"/>
</dbReference>
<keyword evidence="10" id="KW-1185">Reference proteome</keyword>
<comment type="subcellular location">
    <subcellularLocation>
        <location evidence="1">Membrane</location>
        <topology evidence="1">Multi-pass membrane protein</topology>
    </subcellularLocation>
</comment>
<gene>
    <name evidence="9" type="ORF">SUNI508_11611</name>
</gene>
<evidence type="ECO:0000256" key="4">
    <source>
        <dbReference type="ARBA" id="ARBA00022692"/>
    </source>
</evidence>
<dbReference type="SUPFAM" id="SSF103473">
    <property type="entry name" value="MFS general substrate transporter"/>
    <property type="match status" value="1"/>
</dbReference>
<evidence type="ECO:0000256" key="1">
    <source>
        <dbReference type="ARBA" id="ARBA00004141"/>
    </source>
</evidence>
<dbReference type="EMBL" id="JARVKF010000434">
    <property type="protein sequence ID" value="KAK9413793.1"/>
    <property type="molecule type" value="Genomic_DNA"/>
</dbReference>
<comment type="caution">
    <text evidence="9">The sequence shown here is derived from an EMBL/GenBank/DDBJ whole genome shotgun (WGS) entry which is preliminary data.</text>
</comment>
<name>A0ABR2UGQ3_9PEZI</name>
<dbReference type="Gene3D" id="1.20.1250.20">
    <property type="entry name" value="MFS general substrate transporter like domains"/>
    <property type="match status" value="1"/>
</dbReference>
<keyword evidence="6 7" id="KW-0472">Membrane</keyword>
<dbReference type="PROSITE" id="PS00216">
    <property type="entry name" value="SUGAR_TRANSPORT_1"/>
    <property type="match status" value="1"/>
</dbReference>
<dbReference type="InterPro" id="IPR005828">
    <property type="entry name" value="MFS_sugar_transport-like"/>
</dbReference>
<keyword evidence="3" id="KW-0813">Transport</keyword>
<dbReference type="PROSITE" id="PS50850">
    <property type="entry name" value="MFS"/>
    <property type="match status" value="1"/>
</dbReference>
<feature type="transmembrane region" description="Helical" evidence="7">
    <location>
        <begin position="275"/>
        <end position="296"/>
    </location>
</feature>
<dbReference type="InterPro" id="IPR005829">
    <property type="entry name" value="Sugar_transporter_CS"/>
</dbReference>
<keyword evidence="4 7" id="KW-0812">Transmembrane</keyword>
<evidence type="ECO:0000313" key="10">
    <source>
        <dbReference type="Proteomes" id="UP001408356"/>
    </source>
</evidence>
<comment type="similarity">
    <text evidence="2">Belongs to the major facilitator superfamily. Sugar transporter (TC 2.A.1.1) family.</text>
</comment>
<feature type="transmembrane region" description="Helical" evidence="7">
    <location>
        <begin position="61"/>
        <end position="84"/>
    </location>
</feature>
<feature type="transmembrane region" description="Helical" evidence="7">
    <location>
        <begin position="120"/>
        <end position="142"/>
    </location>
</feature>
<dbReference type="Proteomes" id="UP001408356">
    <property type="component" value="Unassembled WGS sequence"/>
</dbReference>
<feature type="transmembrane region" description="Helical" evidence="7">
    <location>
        <begin position="148"/>
        <end position="170"/>
    </location>
</feature>
<proteinExistence type="inferred from homology"/>
<dbReference type="PANTHER" id="PTHR48020:SF22">
    <property type="entry name" value="MAJOR FACILITATOR SUPERFAMILY (MFS) PROFILE DOMAIN-CONTAINING PROTEIN-RELATED"/>
    <property type="match status" value="1"/>
</dbReference>
<evidence type="ECO:0000256" key="3">
    <source>
        <dbReference type="ARBA" id="ARBA00022448"/>
    </source>
</evidence>
<dbReference type="PRINTS" id="PR00171">
    <property type="entry name" value="SUGRTRNSPORT"/>
</dbReference>
<feature type="transmembrane region" description="Helical" evidence="7">
    <location>
        <begin position="34"/>
        <end position="54"/>
    </location>
</feature>
<feature type="transmembrane region" description="Helical" evidence="7">
    <location>
        <begin position="303"/>
        <end position="328"/>
    </location>
</feature>
<sequence>MGGYLGYDTGVISAVLVNLHADLGHVLSSSEQELITSLTSGGALIGAVVAGMTVDEFGRKYGAYIGCVLFLLGSIIQASAFSIAQMSVGRFVVGLGIGSAAMIIPLYVGGLAPARHRGRIIALGNMSVTFGKLITYALGAALTGPAHGWRWMVVIGVVPPIVLFFMLLLYPESPRSLIAHGKRDEAPRVIARVFPHATEAQVTARVDHIEHEIQVENNVLAGKSLACQFKQLHCVPSNLRALIPTCAIMTTWWFQYSHVLLSNTLRACWFENATVVSIVVGATNFIFGIVILVIVCRVGRRRIILTTVLEMSLTLVLCAIAFHFTPVYKDLVLEATSVNWVGIVVLVAIILYIAFFSGGVNVATIAWIGTELLPLEVRALGTMTNTVTCCGCNIIIDSIFLSMMKGITPIGAWVFIRASGSLVGYSLCSATPTMRDCRLSMFARPASMDMWFITSR</sequence>
<organism evidence="9 10">
    <name type="scientific">Seiridium unicorne</name>
    <dbReference type="NCBI Taxonomy" id="138068"/>
    <lineage>
        <taxon>Eukaryota</taxon>
        <taxon>Fungi</taxon>
        <taxon>Dikarya</taxon>
        <taxon>Ascomycota</taxon>
        <taxon>Pezizomycotina</taxon>
        <taxon>Sordariomycetes</taxon>
        <taxon>Xylariomycetidae</taxon>
        <taxon>Amphisphaeriales</taxon>
        <taxon>Sporocadaceae</taxon>
        <taxon>Seiridium</taxon>
    </lineage>
</organism>
<feature type="transmembrane region" description="Helical" evidence="7">
    <location>
        <begin position="238"/>
        <end position="255"/>
    </location>
</feature>
<dbReference type="InterPro" id="IPR050814">
    <property type="entry name" value="Myo-inositol_Transporter"/>
</dbReference>
<evidence type="ECO:0000256" key="7">
    <source>
        <dbReference type="SAM" id="Phobius"/>
    </source>
</evidence>
<dbReference type="InterPro" id="IPR036259">
    <property type="entry name" value="MFS_trans_sf"/>
</dbReference>
<evidence type="ECO:0000256" key="6">
    <source>
        <dbReference type="ARBA" id="ARBA00023136"/>
    </source>
</evidence>
<evidence type="ECO:0000256" key="2">
    <source>
        <dbReference type="ARBA" id="ARBA00010992"/>
    </source>
</evidence>
<keyword evidence="5 7" id="KW-1133">Transmembrane helix</keyword>
<dbReference type="InterPro" id="IPR020846">
    <property type="entry name" value="MFS_dom"/>
</dbReference>
<evidence type="ECO:0000313" key="9">
    <source>
        <dbReference type="EMBL" id="KAK9413793.1"/>
    </source>
</evidence>
<evidence type="ECO:0000256" key="5">
    <source>
        <dbReference type="ARBA" id="ARBA00022989"/>
    </source>
</evidence>
<protein>
    <submittedName>
        <fullName evidence="9">Major facilitator superfamily (MFS) profile domain-containing protein</fullName>
    </submittedName>
</protein>
<feature type="domain" description="Major facilitator superfamily (MFS) profile" evidence="8">
    <location>
        <begin position="1"/>
        <end position="456"/>
    </location>
</feature>